<keyword evidence="1" id="KW-0678">Repressor</keyword>
<evidence type="ECO:0000256" key="2">
    <source>
        <dbReference type="ARBA" id="ARBA00023015"/>
    </source>
</evidence>
<evidence type="ECO:0000313" key="6">
    <source>
        <dbReference type="EMBL" id="GDY58409.1"/>
    </source>
</evidence>
<dbReference type="InterPro" id="IPR001761">
    <property type="entry name" value="Peripla_BP/Lac1_sug-bd_dom"/>
</dbReference>
<dbReference type="PROSITE" id="PS50932">
    <property type="entry name" value="HTH_LACI_2"/>
    <property type="match status" value="1"/>
</dbReference>
<evidence type="ECO:0000256" key="4">
    <source>
        <dbReference type="ARBA" id="ARBA00023163"/>
    </source>
</evidence>
<accession>A0A4D4LKI3</accession>
<proteinExistence type="predicted"/>
<dbReference type="PRINTS" id="PR00036">
    <property type="entry name" value="HTHLACI"/>
</dbReference>
<dbReference type="OrthoDB" id="3595338at2"/>
<dbReference type="GO" id="GO:0003700">
    <property type="term" value="F:DNA-binding transcription factor activity"/>
    <property type="evidence" value="ECO:0007669"/>
    <property type="project" value="TreeGrafter"/>
</dbReference>
<dbReference type="PANTHER" id="PTHR30146">
    <property type="entry name" value="LACI-RELATED TRANSCRIPTIONAL REPRESSOR"/>
    <property type="match status" value="1"/>
</dbReference>
<dbReference type="InterPro" id="IPR028082">
    <property type="entry name" value="Peripla_BP_I"/>
</dbReference>
<dbReference type="PANTHER" id="PTHR30146:SF148">
    <property type="entry name" value="HTH-TYPE TRANSCRIPTIONAL REPRESSOR PURR-RELATED"/>
    <property type="match status" value="1"/>
</dbReference>
<dbReference type="Gene3D" id="1.10.260.40">
    <property type="entry name" value="lambda repressor-like DNA-binding domains"/>
    <property type="match status" value="1"/>
</dbReference>
<evidence type="ECO:0000256" key="1">
    <source>
        <dbReference type="ARBA" id="ARBA00022491"/>
    </source>
</evidence>
<keyword evidence="3" id="KW-0238">DNA-binding</keyword>
<dbReference type="SUPFAM" id="SSF47413">
    <property type="entry name" value="lambda repressor-like DNA-binding domains"/>
    <property type="match status" value="1"/>
</dbReference>
<dbReference type="SUPFAM" id="SSF53822">
    <property type="entry name" value="Periplasmic binding protein-like I"/>
    <property type="match status" value="1"/>
</dbReference>
<dbReference type="SMART" id="SM00354">
    <property type="entry name" value="HTH_LACI"/>
    <property type="match status" value="1"/>
</dbReference>
<evidence type="ECO:0000313" key="7">
    <source>
        <dbReference type="Proteomes" id="UP000301309"/>
    </source>
</evidence>
<dbReference type="AlphaFoldDB" id="A0A4D4LKI3"/>
<sequence>MVTIHDVARAAGVSPATVSRVFNGGKVTPARALSVQEAAAALGFAPNRVARSLRKQRSSVIALIIPDIENPFFTSLARGVEDAAQRTSLSVVLCNSDEDTDKERRYLEVALGEQMAGVIVAAASQDETDLGPLTDRRVPVVAVDRRPRDAEVDAVQVDNHHGGEVATRHLLQAGYHRIACITGPEGASTSEERLAGHRTALRAAQGGAAAADDAYVRHADFRVDGGRAAMRELLALPEPPDAVFVANNLMTIGVLDALREAGRTPPDVGVLSFGDVPWASLVRPSLTAVELPSYELGRTAADLLLQRMDGSVSPVQTVVLRTKLQVRKSTAGPARR</sequence>
<protein>
    <submittedName>
        <fullName evidence="6">LacI family transcriptional regulator</fullName>
    </submittedName>
</protein>
<keyword evidence="2" id="KW-0805">Transcription regulation</keyword>
<comment type="caution">
    <text evidence="6">The sequence shown here is derived from an EMBL/GenBank/DDBJ whole genome shotgun (WGS) entry which is preliminary data.</text>
</comment>
<keyword evidence="4" id="KW-0804">Transcription</keyword>
<dbReference type="EMBL" id="BJHW01000002">
    <property type="protein sequence ID" value="GDY58409.1"/>
    <property type="molecule type" value="Genomic_DNA"/>
</dbReference>
<gene>
    <name evidence="6" type="primary">lacI_4</name>
    <name evidence="6" type="ORF">SVIO_090320</name>
</gene>
<reference evidence="6 7" key="1">
    <citation type="journal article" date="2020" name="Int. J. Syst. Evol. Microbiol.">
        <title>Reclassification of Streptomyces castelarensis and Streptomyces sporoclivatus as later heterotypic synonyms of Streptomyces antimycoticus.</title>
        <authorList>
            <person name="Komaki H."/>
            <person name="Tamura T."/>
        </authorList>
    </citation>
    <scope>NUCLEOTIDE SEQUENCE [LARGE SCALE GENOMIC DNA]</scope>
    <source>
        <strain evidence="6 7">NBRC 13459</strain>
    </source>
</reference>
<evidence type="ECO:0000259" key="5">
    <source>
        <dbReference type="PROSITE" id="PS50932"/>
    </source>
</evidence>
<dbReference type="GO" id="GO:0000976">
    <property type="term" value="F:transcription cis-regulatory region binding"/>
    <property type="evidence" value="ECO:0007669"/>
    <property type="project" value="TreeGrafter"/>
</dbReference>
<dbReference type="CDD" id="cd01392">
    <property type="entry name" value="HTH_LacI"/>
    <property type="match status" value="1"/>
</dbReference>
<dbReference type="Pfam" id="PF00532">
    <property type="entry name" value="Peripla_BP_1"/>
    <property type="match status" value="1"/>
</dbReference>
<dbReference type="Gene3D" id="3.40.50.2300">
    <property type="match status" value="2"/>
</dbReference>
<dbReference type="CDD" id="cd19977">
    <property type="entry name" value="PBP1_EndR-like"/>
    <property type="match status" value="1"/>
</dbReference>
<evidence type="ECO:0000256" key="3">
    <source>
        <dbReference type="ARBA" id="ARBA00023125"/>
    </source>
</evidence>
<dbReference type="InterPro" id="IPR000843">
    <property type="entry name" value="HTH_LacI"/>
</dbReference>
<dbReference type="Pfam" id="PF00356">
    <property type="entry name" value="LacI"/>
    <property type="match status" value="1"/>
</dbReference>
<dbReference type="InterPro" id="IPR010982">
    <property type="entry name" value="Lambda_DNA-bd_dom_sf"/>
</dbReference>
<name>A0A4D4LKI3_STRVO</name>
<dbReference type="Proteomes" id="UP000301309">
    <property type="component" value="Unassembled WGS sequence"/>
</dbReference>
<organism evidence="6 7">
    <name type="scientific">Streptomyces violaceusniger</name>
    <dbReference type="NCBI Taxonomy" id="68280"/>
    <lineage>
        <taxon>Bacteria</taxon>
        <taxon>Bacillati</taxon>
        <taxon>Actinomycetota</taxon>
        <taxon>Actinomycetes</taxon>
        <taxon>Kitasatosporales</taxon>
        <taxon>Streptomycetaceae</taxon>
        <taxon>Streptomyces</taxon>
        <taxon>Streptomyces violaceusniger group</taxon>
    </lineage>
</organism>
<keyword evidence="7" id="KW-1185">Reference proteome</keyword>
<feature type="domain" description="HTH lacI-type" evidence="5">
    <location>
        <begin position="2"/>
        <end position="55"/>
    </location>
</feature>